<comment type="subcellular location">
    <subcellularLocation>
        <location evidence="1">Cell membrane</location>
        <topology evidence="1">Multi-pass membrane protein</topology>
    </subcellularLocation>
</comment>
<dbReference type="Proteomes" id="UP000315295">
    <property type="component" value="Unassembled WGS sequence"/>
</dbReference>
<evidence type="ECO:0000256" key="2">
    <source>
        <dbReference type="ARBA" id="ARBA00022692"/>
    </source>
</evidence>
<evidence type="ECO:0000256" key="5">
    <source>
        <dbReference type="SAM" id="Phobius"/>
    </source>
</evidence>
<organism evidence="6 7">
    <name type="scientific">Malus baccata</name>
    <name type="common">Siberian crab apple</name>
    <name type="synonym">Pyrus baccata</name>
    <dbReference type="NCBI Taxonomy" id="106549"/>
    <lineage>
        <taxon>Eukaryota</taxon>
        <taxon>Viridiplantae</taxon>
        <taxon>Streptophyta</taxon>
        <taxon>Embryophyta</taxon>
        <taxon>Tracheophyta</taxon>
        <taxon>Spermatophyta</taxon>
        <taxon>Magnoliopsida</taxon>
        <taxon>eudicotyledons</taxon>
        <taxon>Gunneridae</taxon>
        <taxon>Pentapetalae</taxon>
        <taxon>rosids</taxon>
        <taxon>fabids</taxon>
        <taxon>Rosales</taxon>
        <taxon>Rosaceae</taxon>
        <taxon>Amygdaloideae</taxon>
        <taxon>Maleae</taxon>
        <taxon>Malus</taxon>
    </lineage>
</organism>
<dbReference type="GO" id="GO:0016020">
    <property type="term" value="C:membrane"/>
    <property type="evidence" value="ECO:0007669"/>
    <property type="project" value="UniProtKB-SubCell"/>
</dbReference>
<gene>
    <name evidence="6" type="ORF">C1H46_045610</name>
</gene>
<dbReference type="EMBL" id="VIEB01007871">
    <property type="protein sequence ID" value="TQD68857.1"/>
    <property type="molecule type" value="Genomic_DNA"/>
</dbReference>
<comment type="caution">
    <text evidence="6">The sequence shown here is derived from an EMBL/GenBank/DDBJ whole genome shotgun (WGS) entry which is preliminary data.</text>
</comment>
<dbReference type="STRING" id="106549.A0A540K3P8"/>
<dbReference type="InterPro" id="IPR008521">
    <property type="entry name" value="Mg_trans_NIPA"/>
</dbReference>
<name>A0A540K3P8_MALBA</name>
<proteinExistence type="predicted"/>
<keyword evidence="7" id="KW-1185">Reference proteome</keyword>
<evidence type="ECO:0000256" key="1">
    <source>
        <dbReference type="ARBA" id="ARBA00004651"/>
    </source>
</evidence>
<feature type="transmembrane region" description="Helical" evidence="5">
    <location>
        <begin position="24"/>
        <end position="43"/>
    </location>
</feature>
<evidence type="ECO:0000256" key="3">
    <source>
        <dbReference type="ARBA" id="ARBA00022989"/>
    </source>
</evidence>
<keyword evidence="2 5" id="KW-0812">Transmembrane</keyword>
<evidence type="ECO:0000313" key="6">
    <source>
        <dbReference type="EMBL" id="TQD68857.1"/>
    </source>
</evidence>
<dbReference type="GO" id="GO:0005769">
    <property type="term" value="C:early endosome"/>
    <property type="evidence" value="ECO:0007669"/>
    <property type="project" value="UniProtKB-SubCell"/>
</dbReference>
<protein>
    <submittedName>
        <fullName evidence="6">Uncharacterized protein</fullName>
    </submittedName>
</protein>
<dbReference type="GO" id="GO:0015095">
    <property type="term" value="F:magnesium ion transmembrane transporter activity"/>
    <property type="evidence" value="ECO:0007669"/>
    <property type="project" value="InterPro"/>
</dbReference>
<dbReference type="AlphaFoldDB" id="A0A540K3P8"/>
<keyword evidence="3 5" id="KW-1133">Transmembrane helix</keyword>
<accession>A0A540K3P8</accession>
<keyword evidence="4 5" id="KW-0472">Membrane</keyword>
<evidence type="ECO:0000256" key="4">
    <source>
        <dbReference type="ARBA" id="ARBA00023136"/>
    </source>
</evidence>
<evidence type="ECO:0000313" key="7">
    <source>
        <dbReference type="Proteomes" id="UP000315295"/>
    </source>
</evidence>
<reference evidence="6 7" key="1">
    <citation type="journal article" date="2019" name="G3 (Bethesda)">
        <title>Sequencing of a Wild Apple (Malus baccata) Genome Unravels the Differences Between Cultivated and Wild Apple Species Regarding Disease Resistance and Cold Tolerance.</title>
        <authorList>
            <person name="Chen X."/>
        </authorList>
    </citation>
    <scope>NUCLEOTIDE SEQUENCE [LARGE SCALE GENOMIC DNA]</scope>
    <source>
        <strain evidence="7">cv. Shandingzi</strain>
        <tissue evidence="6">Leaves</tissue>
    </source>
</reference>
<dbReference type="Pfam" id="PF05653">
    <property type="entry name" value="Mg_trans_NIPA"/>
    <property type="match status" value="1"/>
</dbReference>
<sequence length="60" mass="6219">MATEGQSPPMSWRDSYKGMSSDNINGLILALSSSLFIGASFIVKKKGLKKAGASGIRAGS</sequence>